<evidence type="ECO:0000313" key="2">
    <source>
        <dbReference type="EMBL" id="CDC43622.1"/>
    </source>
</evidence>
<reference evidence="2" key="1">
    <citation type="submission" date="2012-11" db="EMBL/GenBank/DDBJ databases">
        <title>Dependencies among metagenomic species, viruses, plasmids and units of genetic variation.</title>
        <authorList>
            <person name="Nielsen H.B."/>
            <person name="Almeida M."/>
            <person name="Juncker A.S."/>
            <person name="Rasmussen S."/>
            <person name="Li J."/>
            <person name="Sunagawa S."/>
            <person name="Plichta D."/>
            <person name="Gautier L."/>
            <person name="Le Chatelier E."/>
            <person name="Peletier E."/>
            <person name="Bonde I."/>
            <person name="Nielsen T."/>
            <person name="Manichanh C."/>
            <person name="Arumugam M."/>
            <person name="Batto J."/>
            <person name="Santos M.B.Q.D."/>
            <person name="Blom N."/>
            <person name="Borruel N."/>
            <person name="Burgdorf K.S."/>
            <person name="Boumezbeur F."/>
            <person name="Casellas F."/>
            <person name="Dore J."/>
            <person name="Guarner F."/>
            <person name="Hansen T."/>
            <person name="Hildebrand F."/>
            <person name="Kaas R.S."/>
            <person name="Kennedy S."/>
            <person name="Kristiansen K."/>
            <person name="Kultima J.R."/>
            <person name="Leonard P."/>
            <person name="Levenez F."/>
            <person name="Lund O."/>
            <person name="Moumen B."/>
            <person name="Le Paslier D."/>
            <person name="Pons N."/>
            <person name="Pedersen O."/>
            <person name="Prifti E."/>
            <person name="Qin J."/>
            <person name="Raes J."/>
            <person name="Tap J."/>
            <person name="Tims S."/>
            <person name="Ussery D.W."/>
            <person name="Yamada T."/>
            <person name="MetaHit consortium"/>
            <person name="Renault P."/>
            <person name="Sicheritz-Ponten T."/>
            <person name="Bork P."/>
            <person name="Wang J."/>
            <person name="Brunak S."/>
            <person name="Ehrlich S.D."/>
        </authorList>
    </citation>
    <scope>NUCLEOTIDE SEQUENCE [LARGE SCALE GENOMIC DNA]</scope>
</reference>
<name>R6SAG7_9FIRM</name>
<dbReference type="GO" id="GO:0003824">
    <property type="term" value="F:catalytic activity"/>
    <property type="evidence" value="ECO:0007669"/>
    <property type="project" value="UniProtKB-ARBA"/>
</dbReference>
<evidence type="ECO:0000259" key="1">
    <source>
        <dbReference type="Pfam" id="PF00266"/>
    </source>
</evidence>
<dbReference type="InterPro" id="IPR000192">
    <property type="entry name" value="Aminotrans_V_dom"/>
</dbReference>
<organism evidence="2 3">
    <name type="scientific">[Eubacterium] siraeum CAG:80</name>
    <dbReference type="NCBI Taxonomy" id="1263080"/>
    <lineage>
        <taxon>Bacteria</taxon>
        <taxon>Bacillati</taxon>
        <taxon>Bacillota</taxon>
        <taxon>Clostridia</taxon>
        <taxon>Eubacteriales</taxon>
        <taxon>Oscillospiraceae</taxon>
        <taxon>Oscillospiraceae incertae sedis</taxon>
    </lineage>
</organism>
<dbReference type="InterPro" id="IPR015422">
    <property type="entry name" value="PyrdxlP-dep_Trfase_small"/>
</dbReference>
<dbReference type="PANTHER" id="PTHR43586">
    <property type="entry name" value="CYSTEINE DESULFURASE"/>
    <property type="match status" value="1"/>
</dbReference>
<dbReference type="EMBL" id="CBFJ010000021">
    <property type="protein sequence ID" value="CDC43622.1"/>
    <property type="molecule type" value="Genomic_DNA"/>
</dbReference>
<feature type="domain" description="Aminotransferase class V" evidence="1">
    <location>
        <begin position="2"/>
        <end position="311"/>
    </location>
</feature>
<dbReference type="InterPro" id="IPR015421">
    <property type="entry name" value="PyrdxlP-dep_Trfase_major"/>
</dbReference>
<accession>R6SAG7</accession>
<dbReference type="PANTHER" id="PTHR43586:SF4">
    <property type="entry name" value="ISOPENICILLIN N EPIMERASE"/>
    <property type="match status" value="1"/>
</dbReference>
<dbReference type="Gene3D" id="3.90.1150.10">
    <property type="entry name" value="Aspartate Aminotransferase, domain 1"/>
    <property type="match status" value="1"/>
</dbReference>
<gene>
    <name evidence="2" type="ORF">BN788_01241</name>
</gene>
<dbReference type="AlphaFoldDB" id="R6SAG7"/>
<dbReference type="Pfam" id="PF00266">
    <property type="entry name" value="Aminotran_5"/>
    <property type="match status" value="1"/>
</dbReference>
<dbReference type="InterPro" id="IPR015424">
    <property type="entry name" value="PyrdxlP-dep_Trfase"/>
</dbReference>
<dbReference type="SUPFAM" id="SSF53383">
    <property type="entry name" value="PLP-dependent transferases"/>
    <property type="match status" value="1"/>
</dbReference>
<sequence length="379" mass="41160">MIYLDNAATTYPKPVSVLHSAEKALYDYGANPGRSGHRLSLETSRQVFYAREKCAEFFGGETENTVFTLNCTHAINFALKGVCNAKGHCHVITSDLEHNSVIRPLHALYKQKRINYSIADSGGSDDELLSAVEKQIRRDTAVVIMTAGCNVNGRVTPLARIAELCRKHNICLIADCAQAAGVIPLNLADGINIICAPGHKGLYGPMGTGVLVTDGKYPLSTLIEGGTGSASGEIDQPDFLPDSFESGTINTPGAIALGRGVEFVNSKGIDRIYVHEMSLCDLFIKRVENIGKIRVYRPENVKSLPVVSFTAGDENSSVTGFRGGGERKPPRPQPICCRKTGFICVVGFTATSLPTKSRVRLKRGRYVLHRRCSIHVRIL</sequence>
<evidence type="ECO:0000313" key="3">
    <source>
        <dbReference type="Proteomes" id="UP000018142"/>
    </source>
</evidence>
<protein>
    <submittedName>
        <fullName evidence="2">Putative cysteine desulfurase family protein</fullName>
    </submittedName>
</protein>
<proteinExistence type="predicted"/>
<dbReference type="Proteomes" id="UP000018142">
    <property type="component" value="Unassembled WGS sequence"/>
</dbReference>
<dbReference type="Gene3D" id="3.40.640.10">
    <property type="entry name" value="Type I PLP-dependent aspartate aminotransferase-like (Major domain)"/>
    <property type="match status" value="1"/>
</dbReference>
<comment type="caution">
    <text evidence="2">The sequence shown here is derived from an EMBL/GenBank/DDBJ whole genome shotgun (WGS) entry which is preliminary data.</text>
</comment>